<dbReference type="InterPro" id="IPR002656">
    <property type="entry name" value="Acyl_transf_3_dom"/>
</dbReference>
<feature type="transmembrane region" description="Helical" evidence="1">
    <location>
        <begin position="170"/>
        <end position="192"/>
    </location>
</feature>
<dbReference type="Proteomes" id="UP000664795">
    <property type="component" value="Unassembled WGS sequence"/>
</dbReference>
<feature type="transmembrane region" description="Helical" evidence="1">
    <location>
        <begin position="275"/>
        <end position="295"/>
    </location>
</feature>
<feature type="transmembrane region" description="Helical" evidence="1">
    <location>
        <begin position="301"/>
        <end position="318"/>
    </location>
</feature>
<evidence type="ECO:0000259" key="2">
    <source>
        <dbReference type="Pfam" id="PF01757"/>
    </source>
</evidence>
<dbReference type="PANTHER" id="PTHR23028">
    <property type="entry name" value="ACETYLTRANSFERASE"/>
    <property type="match status" value="1"/>
</dbReference>
<accession>A0A939G8J1</accession>
<evidence type="ECO:0000256" key="1">
    <source>
        <dbReference type="SAM" id="Phobius"/>
    </source>
</evidence>
<dbReference type="AlphaFoldDB" id="A0A939G8J1"/>
<feature type="transmembrane region" description="Helical" evidence="1">
    <location>
        <begin position="144"/>
        <end position="164"/>
    </location>
</feature>
<feature type="transmembrane region" description="Helical" evidence="1">
    <location>
        <begin position="235"/>
        <end position="255"/>
    </location>
</feature>
<keyword evidence="3" id="KW-0808">Transferase</keyword>
<keyword evidence="3" id="KW-0012">Acyltransferase</keyword>
<feature type="domain" description="Acyltransferase 3" evidence="2">
    <location>
        <begin position="5"/>
        <end position="314"/>
    </location>
</feature>
<feature type="transmembrane region" description="Helical" evidence="1">
    <location>
        <begin position="110"/>
        <end position="132"/>
    </location>
</feature>
<evidence type="ECO:0000313" key="4">
    <source>
        <dbReference type="Proteomes" id="UP000664795"/>
    </source>
</evidence>
<dbReference type="RefSeq" id="WP_207337151.1">
    <property type="nucleotide sequence ID" value="NZ_JAFMYU010000017.1"/>
</dbReference>
<comment type="caution">
    <text evidence="3">The sequence shown here is derived from an EMBL/GenBank/DDBJ whole genome shotgun (WGS) entry which is preliminary data.</text>
</comment>
<reference evidence="3 4" key="1">
    <citation type="submission" date="2021-03" db="EMBL/GenBank/DDBJ databases">
        <title>Fibrella sp. HMF5036 genome sequencing and assembly.</title>
        <authorList>
            <person name="Kang H."/>
            <person name="Kim H."/>
            <person name="Bae S."/>
            <person name="Joh K."/>
        </authorList>
    </citation>
    <scope>NUCLEOTIDE SEQUENCE [LARGE SCALE GENOMIC DNA]</scope>
    <source>
        <strain evidence="3 4">HMF5036</strain>
    </source>
</reference>
<proteinExistence type="predicted"/>
<evidence type="ECO:0000313" key="3">
    <source>
        <dbReference type="EMBL" id="MBO0933193.1"/>
    </source>
</evidence>
<feature type="transmembrane region" description="Helical" evidence="1">
    <location>
        <begin position="54"/>
        <end position="74"/>
    </location>
</feature>
<organism evidence="3 4">
    <name type="scientific">Fibrella aquatilis</name>
    <dbReference type="NCBI Taxonomy" id="2817059"/>
    <lineage>
        <taxon>Bacteria</taxon>
        <taxon>Pseudomonadati</taxon>
        <taxon>Bacteroidota</taxon>
        <taxon>Cytophagia</taxon>
        <taxon>Cytophagales</taxon>
        <taxon>Spirosomataceae</taxon>
        <taxon>Fibrella</taxon>
    </lineage>
</organism>
<keyword evidence="1" id="KW-1133">Transmembrane helix</keyword>
<feature type="transmembrane region" description="Helical" evidence="1">
    <location>
        <begin position="86"/>
        <end position="104"/>
    </location>
</feature>
<feature type="transmembrane region" description="Helical" evidence="1">
    <location>
        <begin position="9"/>
        <end position="25"/>
    </location>
</feature>
<keyword evidence="1" id="KW-0472">Membrane</keyword>
<keyword evidence="1" id="KW-0812">Transmembrane</keyword>
<dbReference type="EMBL" id="JAFMYU010000017">
    <property type="protein sequence ID" value="MBO0933193.1"/>
    <property type="molecule type" value="Genomic_DNA"/>
</dbReference>
<name>A0A939G8J1_9BACT</name>
<keyword evidence="4" id="KW-1185">Reference proteome</keyword>
<sequence>MERIKGIDTIRFVCALIVVLGHFGFPKPDLVASASNPILFAINGFIDNAFNGPAAVIVFFIISGFCIHYPFVGCKSVPLYPYYSRRIIRICLPALIAMGVYSLVGLKLTVPHYGVFWSVICELIYYLLYPLLLQVRNKLSWGKLILPSFVVYFMVCFTNLDQIAAAQNNYIDLGALTWIIGLPCWLLGCWLAENYQLFSYTATSQIWILRAGIFFASVFLQVIKFHVHSPFASNIFTLNAFAFPVCWWLGLEIIYFKERIPSPILERAGRWSYSLYIIHQTIPAMITLLGVAWLQGAGLKIVQLVVALAVSYVFFLVVEKPSHKLAKYVSRAVRRSSTAAAPVRAVSNRVS</sequence>
<protein>
    <submittedName>
        <fullName evidence="3">Acyltransferase</fullName>
    </submittedName>
</protein>
<dbReference type="InterPro" id="IPR050879">
    <property type="entry name" value="Acyltransferase_3"/>
</dbReference>
<gene>
    <name evidence="3" type="ORF">J2I48_19440</name>
</gene>
<dbReference type="GO" id="GO:0016747">
    <property type="term" value="F:acyltransferase activity, transferring groups other than amino-acyl groups"/>
    <property type="evidence" value="ECO:0007669"/>
    <property type="project" value="InterPro"/>
</dbReference>
<feature type="transmembrane region" description="Helical" evidence="1">
    <location>
        <begin position="204"/>
        <end position="223"/>
    </location>
</feature>
<dbReference type="Pfam" id="PF01757">
    <property type="entry name" value="Acyl_transf_3"/>
    <property type="match status" value="1"/>
</dbReference>